<comment type="similarity">
    <text evidence="1">Belongs to the ATP-dependent AMP-binding enzyme family.</text>
</comment>
<dbReference type="InterPro" id="IPR000873">
    <property type="entry name" value="AMP-dep_synth/lig_dom"/>
</dbReference>
<dbReference type="EMBL" id="JARKIK010000085">
    <property type="protein sequence ID" value="KAK8724643.1"/>
    <property type="molecule type" value="Genomic_DNA"/>
</dbReference>
<keyword evidence="2" id="KW-0436">Ligase</keyword>
<evidence type="ECO:0000256" key="3">
    <source>
        <dbReference type="ARBA" id="ARBA00037247"/>
    </source>
</evidence>
<dbReference type="Gene3D" id="3.30.300.30">
    <property type="match status" value="1"/>
</dbReference>
<comment type="catalytic activity">
    <reaction evidence="6">
        <text>octanoate + ATP + CoA = octanoyl-CoA + AMP + diphosphate</text>
        <dbReference type="Rhea" id="RHEA:33631"/>
        <dbReference type="ChEBI" id="CHEBI:25646"/>
        <dbReference type="ChEBI" id="CHEBI:30616"/>
        <dbReference type="ChEBI" id="CHEBI:33019"/>
        <dbReference type="ChEBI" id="CHEBI:57287"/>
        <dbReference type="ChEBI" id="CHEBI:57386"/>
        <dbReference type="ChEBI" id="CHEBI:456215"/>
    </reaction>
</comment>
<evidence type="ECO:0000256" key="7">
    <source>
        <dbReference type="ARBA" id="ARBA00048277"/>
    </source>
</evidence>
<keyword evidence="11" id="KW-1185">Reference proteome</keyword>
<dbReference type="AlphaFoldDB" id="A0AAW0W5A9"/>
<comment type="caution">
    <text evidence="10">The sequence shown here is derived from an EMBL/GenBank/DDBJ whole genome shotgun (WGS) entry which is preliminary data.</text>
</comment>
<evidence type="ECO:0000256" key="6">
    <source>
        <dbReference type="ARBA" id="ARBA00047319"/>
    </source>
</evidence>
<dbReference type="Proteomes" id="UP001445076">
    <property type="component" value="Unassembled WGS sequence"/>
</dbReference>
<evidence type="ECO:0000259" key="9">
    <source>
        <dbReference type="Pfam" id="PF13193"/>
    </source>
</evidence>
<protein>
    <recommendedName>
        <fullName evidence="5">Medium-chain acyl-CoA ligase ACSF2, mitochondrial</fullName>
        <ecNumber evidence="4">6.2.1.2</ecNumber>
    </recommendedName>
</protein>
<sequence length="596" mass="66406">MSVSAVRQWLQHNKLLTCLGQKWSPSPVKSFRRQRSSETLSWSYVSNPGTWPLLGIHLGQMVDRAEDMFGDREAIVSIQQGKRRTFSQVKQESQQIAAGLLAVGLEPGDRLGIWAPNTYEWYLTLMAAAKAGLVLVNINPAYRPNEMEYCLNKVSVKAIICHEKFKTSDYHQMLCQIAPELLSSSKDDLNLSRLPFLKRVIMCSEKDVSGAFKFGDLYDAGDTSHVKILGDISARLKSDDPFNIQFTSGTTGFPKAAILTHHMLVNNAYGVGKRAQYNKSRVRICLSVPLYHCFGCVAGALTGALYGATCVLPTEAYNPEACVQAIQDERVSSCYGTPTMFVDILNEQRRKPRDISSLSTGIMAGAPCPQELVMAVMNDLNMKDFMVMYGMTETSPVSFQCYPTDSPQVKSSTIGFPSDHIEAKVADEDGQVVRIGEAGELCIRGYCNFLGYWGDPEKTEETMGPDRWLKTGDLAVLQPDGYGQIIGRIKDLIIRGGENIYPAEIENFFLGHPSIIEAQVFSVPDARMGEEVAAWIRKADDAELTATTLKEWCKGKIAHYKVPRYILFKDEFPKTVTGKIQKFVMRDVTMKELNLN</sequence>
<organism evidence="10 11">
    <name type="scientific">Cherax quadricarinatus</name>
    <name type="common">Australian red claw crayfish</name>
    <dbReference type="NCBI Taxonomy" id="27406"/>
    <lineage>
        <taxon>Eukaryota</taxon>
        <taxon>Metazoa</taxon>
        <taxon>Ecdysozoa</taxon>
        <taxon>Arthropoda</taxon>
        <taxon>Crustacea</taxon>
        <taxon>Multicrustacea</taxon>
        <taxon>Malacostraca</taxon>
        <taxon>Eumalacostraca</taxon>
        <taxon>Eucarida</taxon>
        <taxon>Decapoda</taxon>
        <taxon>Pleocyemata</taxon>
        <taxon>Astacidea</taxon>
        <taxon>Parastacoidea</taxon>
        <taxon>Parastacidae</taxon>
        <taxon>Cherax</taxon>
    </lineage>
</organism>
<feature type="domain" description="AMP-dependent synthetase/ligase" evidence="8">
    <location>
        <begin position="64"/>
        <end position="453"/>
    </location>
</feature>
<dbReference type="GO" id="GO:0031956">
    <property type="term" value="F:medium-chain fatty acid-CoA ligase activity"/>
    <property type="evidence" value="ECO:0007669"/>
    <property type="project" value="UniProtKB-EC"/>
</dbReference>
<feature type="domain" description="AMP-binding enzyme C-terminal" evidence="9">
    <location>
        <begin position="504"/>
        <end position="579"/>
    </location>
</feature>
<dbReference type="PANTHER" id="PTHR43201">
    <property type="entry name" value="ACYL-COA SYNTHETASE"/>
    <property type="match status" value="1"/>
</dbReference>
<dbReference type="Pfam" id="PF00501">
    <property type="entry name" value="AMP-binding"/>
    <property type="match status" value="1"/>
</dbReference>
<evidence type="ECO:0000256" key="1">
    <source>
        <dbReference type="ARBA" id="ARBA00006432"/>
    </source>
</evidence>
<dbReference type="InterPro" id="IPR025110">
    <property type="entry name" value="AMP-bd_C"/>
</dbReference>
<dbReference type="InterPro" id="IPR020845">
    <property type="entry name" value="AMP-binding_CS"/>
</dbReference>
<dbReference type="Gene3D" id="3.40.50.12780">
    <property type="entry name" value="N-terminal domain of ligase-like"/>
    <property type="match status" value="1"/>
</dbReference>
<reference evidence="10 11" key="1">
    <citation type="journal article" date="2024" name="BMC Genomics">
        <title>Genome assembly of redclaw crayfish (Cherax quadricarinatus) provides insights into its immune adaptation and hypoxia tolerance.</title>
        <authorList>
            <person name="Liu Z."/>
            <person name="Zheng J."/>
            <person name="Li H."/>
            <person name="Fang K."/>
            <person name="Wang S."/>
            <person name="He J."/>
            <person name="Zhou D."/>
            <person name="Weng S."/>
            <person name="Chi M."/>
            <person name="Gu Z."/>
            <person name="He J."/>
            <person name="Li F."/>
            <person name="Wang M."/>
        </authorList>
    </citation>
    <scope>NUCLEOTIDE SEQUENCE [LARGE SCALE GENOMIC DNA]</scope>
    <source>
        <strain evidence="10">ZL_2023a</strain>
    </source>
</reference>
<evidence type="ECO:0000313" key="10">
    <source>
        <dbReference type="EMBL" id="KAK8724643.1"/>
    </source>
</evidence>
<dbReference type="FunFam" id="3.30.300.30:FF:000008">
    <property type="entry name" value="2,3-dihydroxybenzoate-AMP ligase"/>
    <property type="match status" value="1"/>
</dbReference>
<dbReference type="PROSITE" id="PS00455">
    <property type="entry name" value="AMP_BINDING"/>
    <property type="match status" value="1"/>
</dbReference>
<proteinExistence type="inferred from homology"/>
<dbReference type="EC" id="6.2.1.2" evidence="4"/>
<dbReference type="PANTHER" id="PTHR43201:SF5">
    <property type="entry name" value="MEDIUM-CHAIN ACYL-COA LIGASE ACSF2, MITOCHONDRIAL"/>
    <property type="match status" value="1"/>
</dbReference>
<dbReference type="FunFam" id="3.40.50.12780:FF:000003">
    <property type="entry name" value="Long-chain-fatty-acid--CoA ligase FadD"/>
    <property type="match status" value="1"/>
</dbReference>
<dbReference type="Pfam" id="PF13193">
    <property type="entry name" value="AMP-binding_C"/>
    <property type="match status" value="1"/>
</dbReference>
<evidence type="ECO:0000256" key="2">
    <source>
        <dbReference type="ARBA" id="ARBA00022598"/>
    </source>
</evidence>
<name>A0AAW0W5A9_CHEQU</name>
<comment type="catalytic activity">
    <reaction evidence="7">
        <text>a medium-chain fatty acid + ATP + CoA = a medium-chain fatty acyl-CoA + AMP + diphosphate</text>
        <dbReference type="Rhea" id="RHEA:48340"/>
        <dbReference type="ChEBI" id="CHEBI:30616"/>
        <dbReference type="ChEBI" id="CHEBI:33019"/>
        <dbReference type="ChEBI" id="CHEBI:57287"/>
        <dbReference type="ChEBI" id="CHEBI:59558"/>
        <dbReference type="ChEBI" id="CHEBI:90546"/>
        <dbReference type="ChEBI" id="CHEBI:456215"/>
        <dbReference type="EC" id="6.2.1.2"/>
    </reaction>
</comment>
<evidence type="ECO:0000313" key="11">
    <source>
        <dbReference type="Proteomes" id="UP001445076"/>
    </source>
</evidence>
<evidence type="ECO:0000256" key="4">
    <source>
        <dbReference type="ARBA" id="ARBA00039009"/>
    </source>
</evidence>
<evidence type="ECO:0000256" key="5">
    <source>
        <dbReference type="ARBA" id="ARBA00039638"/>
    </source>
</evidence>
<dbReference type="SUPFAM" id="SSF56801">
    <property type="entry name" value="Acetyl-CoA synthetase-like"/>
    <property type="match status" value="1"/>
</dbReference>
<accession>A0AAW0W5A9</accession>
<dbReference type="GO" id="GO:0006631">
    <property type="term" value="P:fatty acid metabolic process"/>
    <property type="evidence" value="ECO:0007669"/>
    <property type="project" value="TreeGrafter"/>
</dbReference>
<evidence type="ECO:0000259" key="8">
    <source>
        <dbReference type="Pfam" id="PF00501"/>
    </source>
</evidence>
<dbReference type="InterPro" id="IPR045851">
    <property type="entry name" value="AMP-bd_C_sf"/>
</dbReference>
<comment type="function">
    <text evidence="3">Acyl-CoA synthases catalyze the initial reaction in fatty acid metabolism, by forming a thioester with CoA. Has some preference toward medium-chain substrates. Plays a role in adipocyte differentiation.</text>
</comment>
<dbReference type="InterPro" id="IPR042099">
    <property type="entry name" value="ANL_N_sf"/>
</dbReference>
<gene>
    <name evidence="10" type="ORF">OTU49_011186</name>
</gene>